<evidence type="ECO:0000313" key="3">
    <source>
        <dbReference type="Proteomes" id="UP001491310"/>
    </source>
</evidence>
<dbReference type="PANTHER" id="PTHR13622:SF8">
    <property type="entry name" value="THIAMIN PYROPHOSPHOKINASE 1"/>
    <property type="match status" value="1"/>
</dbReference>
<proteinExistence type="predicted"/>
<name>A0ABR2YPN8_9CHLO</name>
<keyword evidence="3" id="KW-1185">Reference proteome</keyword>
<comment type="caution">
    <text evidence="2">The sequence shown here is derived from an EMBL/GenBank/DDBJ whole genome shotgun (WGS) entry which is preliminary data.</text>
</comment>
<reference evidence="2 3" key="1">
    <citation type="journal article" date="2024" name="Nat. Commun.">
        <title>Phylogenomics reveals the evolutionary origins of lichenization in chlorophyte algae.</title>
        <authorList>
            <person name="Puginier C."/>
            <person name="Libourel C."/>
            <person name="Otte J."/>
            <person name="Skaloud P."/>
            <person name="Haon M."/>
            <person name="Grisel S."/>
            <person name="Petersen M."/>
            <person name="Berrin J.G."/>
            <person name="Delaux P.M."/>
            <person name="Dal Grande F."/>
            <person name="Keller J."/>
        </authorList>
    </citation>
    <scope>NUCLEOTIDE SEQUENCE [LARGE SCALE GENOMIC DNA]</scope>
    <source>
        <strain evidence="2 3">SAG 216-7</strain>
    </source>
</reference>
<sequence>MSTLPANLQGYYRWIQKCNGGLKGKEKYHPWSVGKSTVGYLQPWLFQKLKSEFPGIFKVLTKPEAIDSLALDESLTTCEERSAALAGVLAQLREEGVLSGWRNELYPVPTSFHAEPLALVERAAAVHLGIKAYGVHVNGYVETERGVELWVATRSQTKPTWPGRLDHIVAGGQPHGLSPQANVIKECGEEASIPEELARNAQPVGAVSYEEMQEWGLKRDVLFCYDLQLPADFVPEPQDGEVESFQRLPIEEVANIIVNTDKFKDNCNLVIIDFLIRHGFIKPEQEGYLELLAGLRLGPCA</sequence>
<accession>A0ABR2YPN8</accession>
<dbReference type="InterPro" id="IPR000086">
    <property type="entry name" value="NUDIX_hydrolase_dom"/>
</dbReference>
<gene>
    <name evidence="2" type="ORF">WJX75_002874</name>
</gene>
<organism evidence="2 3">
    <name type="scientific">Coccomyxa subellipsoidea</name>
    <dbReference type="NCBI Taxonomy" id="248742"/>
    <lineage>
        <taxon>Eukaryota</taxon>
        <taxon>Viridiplantae</taxon>
        <taxon>Chlorophyta</taxon>
        <taxon>core chlorophytes</taxon>
        <taxon>Trebouxiophyceae</taxon>
        <taxon>Trebouxiophyceae incertae sedis</taxon>
        <taxon>Coccomyxaceae</taxon>
        <taxon>Coccomyxa</taxon>
    </lineage>
</organism>
<evidence type="ECO:0000313" key="2">
    <source>
        <dbReference type="EMBL" id="KAK9908782.1"/>
    </source>
</evidence>
<evidence type="ECO:0000259" key="1">
    <source>
        <dbReference type="PROSITE" id="PS51462"/>
    </source>
</evidence>
<feature type="domain" description="Nudix hydrolase" evidence="1">
    <location>
        <begin position="132"/>
        <end position="273"/>
    </location>
</feature>
<dbReference type="PANTHER" id="PTHR13622">
    <property type="entry name" value="THIAMIN PYROPHOSPHOKINASE"/>
    <property type="match status" value="1"/>
</dbReference>
<dbReference type="SUPFAM" id="SSF55811">
    <property type="entry name" value="Nudix"/>
    <property type="match status" value="1"/>
</dbReference>
<dbReference type="PROSITE" id="PS51462">
    <property type="entry name" value="NUDIX"/>
    <property type="match status" value="1"/>
</dbReference>
<dbReference type="Pfam" id="PF00293">
    <property type="entry name" value="NUDIX"/>
    <property type="match status" value="1"/>
</dbReference>
<dbReference type="InterPro" id="IPR031804">
    <property type="entry name" value="DUF4743"/>
</dbReference>
<dbReference type="EMBL" id="JALJOT010000007">
    <property type="protein sequence ID" value="KAK9908782.1"/>
    <property type="molecule type" value="Genomic_DNA"/>
</dbReference>
<dbReference type="CDD" id="cd03676">
    <property type="entry name" value="NUDIX_Tnr3_like"/>
    <property type="match status" value="1"/>
</dbReference>
<dbReference type="Gene3D" id="3.90.79.10">
    <property type="entry name" value="Nucleoside Triphosphate Pyrophosphohydrolase"/>
    <property type="match status" value="1"/>
</dbReference>
<protein>
    <recommendedName>
        <fullName evidence="1">Nudix hydrolase domain-containing protein</fullName>
    </recommendedName>
</protein>
<dbReference type="Proteomes" id="UP001491310">
    <property type="component" value="Unassembled WGS sequence"/>
</dbReference>
<dbReference type="InterPro" id="IPR015797">
    <property type="entry name" value="NUDIX_hydrolase-like_dom_sf"/>
</dbReference>
<dbReference type="Pfam" id="PF15916">
    <property type="entry name" value="DUF4743"/>
    <property type="match status" value="1"/>
</dbReference>